<dbReference type="SUPFAM" id="SSF55729">
    <property type="entry name" value="Acyl-CoA N-acyltransferases (Nat)"/>
    <property type="match status" value="1"/>
</dbReference>
<dbReference type="InterPro" id="IPR016181">
    <property type="entry name" value="Acyl_CoA_acyltransferase"/>
</dbReference>
<evidence type="ECO:0008006" key="3">
    <source>
        <dbReference type="Google" id="ProtNLM"/>
    </source>
</evidence>
<reference evidence="1 2" key="1">
    <citation type="submission" date="2018-11" db="EMBL/GenBank/DDBJ databases">
        <title>Genomic Encyclopedia of Type Strains, Phase IV (KMG-IV): sequencing the most valuable type-strain genomes for metagenomic binning, comparative biology and taxonomic classification.</title>
        <authorList>
            <person name="Goeker M."/>
        </authorList>
    </citation>
    <scope>NUCLEOTIDE SEQUENCE [LARGE SCALE GENOMIC DNA]</scope>
    <source>
        <strain evidence="1 2">DSM 5900</strain>
    </source>
</reference>
<dbReference type="AlphaFoldDB" id="A0A3N1KZF9"/>
<evidence type="ECO:0000313" key="1">
    <source>
        <dbReference type="EMBL" id="ROP84179.1"/>
    </source>
</evidence>
<evidence type="ECO:0000313" key="2">
    <source>
        <dbReference type="Proteomes" id="UP000278222"/>
    </source>
</evidence>
<organism evidence="1 2">
    <name type="scientific">Stella humosa</name>
    <dbReference type="NCBI Taxonomy" id="94"/>
    <lineage>
        <taxon>Bacteria</taxon>
        <taxon>Pseudomonadati</taxon>
        <taxon>Pseudomonadota</taxon>
        <taxon>Alphaproteobacteria</taxon>
        <taxon>Rhodospirillales</taxon>
        <taxon>Stellaceae</taxon>
        <taxon>Stella</taxon>
    </lineage>
</organism>
<dbReference type="Gene3D" id="3.40.630.30">
    <property type="match status" value="1"/>
</dbReference>
<keyword evidence="2" id="KW-1185">Reference proteome</keyword>
<sequence length="300" mass="31827">MIFDEVAYLQTLSHIGPAWRPTALPHAVLLRDIPGTALRDVLGPWPYATAPDPAGLPAALAEMRAAGVVSFTGMVRPGAGTDPADYAGEGTRMALLKPHFVIDPAAGPPAPSARTRRNVALGARHWSIDEAPDRAEAAGTADRLHRALQARRRMSAMTRMPPGHFAALLAIPGIHALVARAGTAIGAMIIAAREAEETHLLHFLVDEDAIATCPSYALMAHIGESWRHRGPVYMGGTPDGPDGPGVARFKARWASGTRPTFLLTAIVQDDIYRRLAGDDGDSGYFPAYRRPGATIGAPPP</sequence>
<protein>
    <recommendedName>
        <fullName evidence="3">Acetyltransferase (GNAT) family protein</fullName>
    </recommendedName>
</protein>
<proteinExistence type="predicted"/>
<comment type="caution">
    <text evidence="1">The sequence shown here is derived from an EMBL/GenBank/DDBJ whole genome shotgun (WGS) entry which is preliminary data.</text>
</comment>
<dbReference type="EMBL" id="RJKX01000015">
    <property type="protein sequence ID" value="ROP84179.1"/>
    <property type="molecule type" value="Genomic_DNA"/>
</dbReference>
<name>A0A3N1KZF9_9PROT</name>
<gene>
    <name evidence="1" type="ORF">EDC65_3527</name>
</gene>
<accession>A0A3N1KZF9</accession>
<dbReference type="RefSeq" id="WP_170216563.1">
    <property type="nucleotide sequence ID" value="NZ_AP019700.1"/>
</dbReference>
<dbReference type="Proteomes" id="UP000278222">
    <property type="component" value="Unassembled WGS sequence"/>
</dbReference>